<comment type="caution">
    <text evidence="9">The sequence shown here is derived from an EMBL/GenBank/DDBJ whole genome shotgun (WGS) entry which is preliminary data.</text>
</comment>
<dbReference type="Proteomes" id="UP001054837">
    <property type="component" value="Unassembled WGS sequence"/>
</dbReference>
<evidence type="ECO:0000256" key="4">
    <source>
        <dbReference type="ARBA" id="ARBA00022692"/>
    </source>
</evidence>
<dbReference type="PANTHER" id="PTHR12812:SF0">
    <property type="entry name" value="HEPARAN-SULFATE 6-O-SULFOTRANSFERASE"/>
    <property type="match status" value="1"/>
</dbReference>
<dbReference type="InterPro" id="IPR027417">
    <property type="entry name" value="P-loop_NTPase"/>
</dbReference>
<keyword evidence="10" id="KW-1185">Reference proteome</keyword>
<feature type="transmembrane region" description="Helical" evidence="8">
    <location>
        <begin position="12"/>
        <end position="30"/>
    </location>
</feature>
<dbReference type="InterPro" id="IPR005331">
    <property type="entry name" value="Sulfotransferase"/>
</dbReference>
<keyword evidence="8" id="KW-0735">Signal-anchor</keyword>
<evidence type="ECO:0000313" key="10">
    <source>
        <dbReference type="Proteomes" id="UP001054837"/>
    </source>
</evidence>
<accession>A0AAV4T0B5</accession>
<comment type="similarity">
    <text evidence="2 8">Belongs to the sulfotransferase 6 family.</text>
</comment>
<keyword evidence="3 8" id="KW-0808">Transferase</keyword>
<dbReference type="GO" id="GO:0017095">
    <property type="term" value="F:heparan sulfate 6-sulfotransferase activity"/>
    <property type="evidence" value="ECO:0007669"/>
    <property type="project" value="TreeGrafter"/>
</dbReference>
<protein>
    <recommendedName>
        <fullName evidence="8">Heparan-sulfate 6-O-sulfotransferase</fullName>
        <ecNumber evidence="8">2.8.2.-</ecNumber>
    </recommendedName>
</protein>
<dbReference type="InterPro" id="IPR010635">
    <property type="entry name" value="Heparan_SO4-6-sulfoTrfase"/>
</dbReference>
<dbReference type="PANTHER" id="PTHR12812">
    <property type="entry name" value="HEPARAN SULFATE 6-O-SULFOTRANSFERASE 3"/>
    <property type="match status" value="1"/>
</dbReference>
<evidence type="ECO:0000256" key="8">
    <source>
        <dbReference type="RuleBase" id="RU364122"/>
    </source>
</evidence>
<keyword evidence="7" id="KW-0325">Glycoprotein</keyword>
<keyword evidence="6 8" id="KW-0472">Membrane</keyword>
<evidence type="ECO:0000313" key="9">
    <source>
        <dbReference type="EMBL" id="GIY37308.1"/>
    </source>
</evidence>
<dbReference type="GO" id="GO:0016020">
    <property type="term" value="C:membrane"/>
    <property type="evidence" value="ECO:0007669"/>
    <property type="project" value="UniProtKB-SubCell"/>
</dbReference>
<sequence length="408" mass="47787">MQFVTGRILRYCAIGVIFTCLFIVSSMWYTCSYQECLLNKFPFLISGGNDTYTPRWRKLKANRQIISNWTSEKKLATAKLVGIKSDFNIKGSDVIVFLHIQNTGGSVFARHMVEDLNLERPCRCKRKRRICRCYRPENFGSTWFFSRYTTGWKCGVHPDWSELSTCVDQVMDEDEGKPVKRRYFFITVLRDPVKRFLSEFWHIRQGQSWSSSRHWCGGIEATENELPTCFNRDDLSDLTLNEFIACKHNLAINRQARMLSDLALVGCYNSSVPKEDRDLIILTSAKNNLHKMSFFGLSEFPKVSQYMFEVTFGMNFKAKNSLSHESLNRSARKELFKEISAKDIENIKRINYLDIQLYHYAKDLLFLRFEKLKEMDPLFENNFQGLDKNNLSSENWADKEDFIDNLLD</sequence>
<dbReference type="AlphaFoldDB" id="A0AAV4T0B5"/>
<organism evidence="9 10">
    <name type="scientific">Caerostris darwini</name>
    <dbReference type="NCBI Taxonomy" id="1538125"/>
    <lineage>
        <taxon>Eukaryota</taxon>
        <taxon>Metazoa</taxon>
        <taxon>Ecdysozoa</taxon>
        <taxon>Arthropoda</taxon>
        <taxon>Chelicerata</taxon>
        <taxon>Arachnida</taxon>
        <taxon>Araneae</taxon>
        <taxon>Araneomorphae</taxon>
        <taxon>Entelegynae</taxon>
        <taxon>Araneoidea</taxon>
        <taxon>Araneidae</taxon>
        <taxon>Caerostris</taxon>
    </lineage>
</organism>
<reference evidence="9 10" key="1">
    <citation type="submission" date="2021-06" db="EMBL/GenBank/DDBJ databases">
        <title>Caerostris darwini draft genome.</title>
        <authorList>
            <person name="Kono N."/>
            <person name="Arakawa K."/>
        </authorList>
    </citation>
    <scope>NUCLEOTIDE SEQUENCE [LARGE SCALE GENOMIC DNA]</scope>
</reference>
<comment type="catalytic activity">
    <reaction evidence="8">
        <text>alpha-D-glucosaminyl-[heparan sulfate](n) + 3'-phosphoadenylyl sulfate = 6-sulfo-alpha-D-glucosaminyl-[heparan sulfate](n) + adenosine 3',5'-bisphosphate + H(+)</text>
        <dbReference type="Rhea" id="RHEA:56604"/>
        <dbReference type="Rhea" id="RHEA-COMP:9830"/>
        <dbReference type="Rhea" id="RHEA-COMP:14621"/>
        <dbReference type="ChEBI" id="CHEBI:15378"/>
        <dbReference type="ChEBI" id="CHEBI:58339"/>
        <dbReference type="ChEBI" id="CHEBI:58343"/>
        <dbReference type="ChEBI" id="CHEBI:58388"/>
        <dbReference type="ChEBI" id="CHEBI:140604"/>
    </reaction>
</comment>
<dbReference type="EC" id="2.8.2.-" evidence="8"/>
<keyword evidence="4 8" id="KW-0812">Transmembrane</keyword>
<comment type="subcellular location">
    <subcellularLocation>
        <location evidence="1">Membrane</location>
        <topology evidence="1">Single-pass membrane protein</topology>
    </subcellularLocation>
    <subcellularLocation>
        <location evidence="8">Membrane</location>
        <topology evidence="8">Single-pass type II membrane protein</topology>
    </subcellularLocation>
</comment>
<proteinExistence type="inferred from homology"/>
<evidence type="ECO:0000256" key="6">
    <source>
        <dbReference type="ARBA" id="ARBA00023136"/>
    </source>
</evidence>
<name>A0AAV4T0B5_9ARAC</name>
<dbReference type="Pfam" id="PF03567">
    <property type="entry name" value="Sulfotransfer_2"/>
    <property type="match status" value="1"/>
</dbReference>
<keyword evidence="5 8" id="KW-1133">Transmembrane helix</keyword>
<comment type="function">
    <text evidence="8">6-O-sulfation enzyme which catalyzes the transfer of sulfate from 3'-phosphoadenosine 5'-phosphosulfate (PAPS) to position 6 of the N-sulfoglucosamine residue (GlcNS) of heparan sulfate.</text>
</comment>
<evidence type="ECO:0000256" key="3">
    <source>
        <dbReference type="ARBA" id="ARBA00022679"/>
    </source>
</evidence>
<evidence type="ECO:0000256" key="2">
    <source>
        <dbReference type="ARBA" id="ARBA00010109"/>
    </source>
</evidence>
<dbReference type="EMBL" id="BPLQ01008434">
    <property type="protein sequence ID" value="GIY37308.1"/>
    <property type="molecule type" value="Genomic_DNA"/>
</dbReference>
<gene>
    <name evidence="9" type="primary">HS6ST2</name>
    <name evidence="9" type="ORF">CDAR_261561</name>
</gene>
<evidence type="ECO:0000256" key="5">
    <source>
        <dbReference type="ARBA" id="ARBA00022989"/>
    </source>
</evidence>
<dbReference type="Gene3D" id="3.40.50.300">
    <property type="entry name" value="P-loop containing nucleotide triphosphate hydrolases"/>
    <property type="match status" value="1"/>
</dbReference>
<evidence type="ECO:0000256" key="7">
    <source>
        <dbReference type="ARBA" id="ARBA00023180"/>
    </source>
</evidence>
<evidence type="ECO:0000256" key="1">
    <source>
        <dbReference type="ARBA" id="ARBA00004167"/>
    </source>
</evidence>